<gene>
    <name evidence="1" type="ORF">EDS130_LOCUS45712</name>
</gene>
<dbReference type="OrthoDB" id="10049654at2759"/>
<dbReference type="EMBL" id="CAJNOJ010001221">
    <property type="protein sequence ID" value="CAF1546816.1"/>
    <property type="molecule type" value="Genomic_DNA"/>
</dbReference>
<reference evidence="1" key="1">
    <citation type="submission" date="2021-02" db="EMBL/GenBank/DDBJ databases">
        <authorList>
            <person name="Nowell W R."/>
        </authorList>
    </citation>
    <scope>NUCLEOTIDE SEQUENCE</scope>
</reference>
<dbReference type="AlphaFoldDB" id="A0A815WS42"/>
<sequence>MIKTSHNVESNKEPRPAVEYPHCIDQWTEHHVKSFLLDKQLSILLPIFEGMDGQLLHQSYSMCQANQHAMFLSFKEDIAKSQHMTLNLKEYLIFLKEIKIYIPHTIGNQSNATSVVCNLM</sequence>
<proteinExistence type="predicted"/>
<comment type="caution">
    <text evidence="1">The sequence shown here is derived from an EMBL/GenBank/DDBJ whole genome shotgun (WGS) entry which is preliminary data.</text>
</comment>
<accession>A0A815WS42</accession>
<dbReference type="Proteomes" id="UP000663852">
    <property type="component" value="Unassembled WGS sequence"/>
</dbReference>
<protein>
    <submittedName>
        <fullName evidence="1">Uncharacterized protein</fullName>
    </submittedName>
</protein>
<name>A0A815WS42_ADIRI</name>
<organism evidence="1 2">
    <name type="scientific">Adineta ricciae</name>
    <name type="common">Rotifer</name>
    <dbReference type="NCBI Taxonomy" id="249248"/>
    <lineage>
        <taxon>Eukaryota</taxon>
        <taxon>Metazoa</taxon>
        <taxon>Spiralia</taxon>
        <taxon>Gnathifera</taxon>
        <taxon>Rotifera</taxon>
        <taxon>Eurotatoria</taxon>
        <taxon>Bdelloidea</taxon>
        <taxon>Adinetida</taxon>
        <taxon>Adinetidae</taxon>
        <taxon>Adineta</taxon>
    </lineage>
</organism>
<evidence type="ECO:0000313" key="2">
    <source>
        <dbReference type="Proteomes" id="UP000663852"/>
    </source>
</evidence>
<evidence type="ECO:0000313" key="1">
    <source>
        <dbReference type="EMBL" id="CAF1546816.1"/>
    </source>
</evidence>